<sequence>MKTQLKRMLFCQAFMKTTACIVLSACTLSAMAYSEESMTQVSEITQQNRTVKGNVTDANGTPIIGANVMEKGTTNGTITDIDGNFSLNVSPNATLVISYIGYKSQEVSAAELQGGKQKITLKEDSEIMDEVIVVGYGTQKKATLTGSVSQVGGEDLKKVAAANLTNTLAGKTAGIIANTRSGEPGEDNADILIRGKGTLGSTSPLIVVDGIADRSFSHLNPEDIESISVLKDASAAIYGARAANGVILVTTKRGKEGKISVNYNGSYSISQPTKIPEMLNAYQYATYVNEYDADPRHDQAGITYSDEVLQHYLNHDDPINYPDTDWWNEVAKNWAGKTQHSLSISGGTDKISFYTSAQYMWQDAIYKNSAQDYKQFQLMSNIDAQINKSIRFSLDILGRQEQRQRGIYTTPYLFTYFLSTFPGSAPYYPNGLPRVGYDGVTRNAAIMVTDQPGSNNYTTNVINIKPLLHVDLDFITKGLYAEGYAAIDYTFSDGKQINQPYDLYYYDNATQEYQNRRSDTGQISLNDWATRYSTITLNARIGYERTFNDSHKVNAFVAYEQSKYNYHTLSGYRTNFLSNTLMDLFAGSDVPADKDNNGSSDKTARVNFFGRVNYSYMDKYLAEVTMRYDGSMNFAKGHRWGLFPSFSLGWVISEEKFFEPVKPYIDFLKLKASWGQMGNDNITAYQYLSQYAFADSGAYFGTGDAAAVNKGFYLTRTANPLVTWETANTTNLGFSASFLNGKFTLDFDWFKSKRSDILITRSASIPAYTGLVLPAENLGKVNNSGVEIVASYHDRAGDFEWGITGNFTYAENKVVYMDEAISTPEWQRTTGNPIDGLVLYKALGIYQNQAQVDNTPHMDNAAPGDLIYQDTNGDGTITWDDAIRINASATPKIIYGFTLNGSWKGIDLNIFFQGQAKAVQLVQPTMNMVTDFYEGRWRTENTAEENLNARWPKAFIKQTYGDTWNGSASTWWLRNAAFLRLKSMEIGYTLPQSLTSKIGIQKWRFYVNGNNLFTFDKMKICDPEVGTSKDENGYAINSNGILAYPLQRMITFGTNITF</sequence>
<organism evidence="11 12">
    <name type="scientific">Phocaeicola faecium</name>
    <dbReference type="NCBI Taxonomy" id="2762213"/>
    <lineage>
        <taxon>Bacteria</taxon>
        <taxon>Pseudomonadati</taxon>
        <taxon>Bacteroidota</taxon>
        <taxon>Bacteroidia</taxon>
        <taxon>Bacteroidales</taxon>
        <taxon>Bacteroidaceae</taxon>
        <taxon>Phocaeicola</taxon>
    </lineage>
</organism>
<evidence type="ECO:0000256" key="4">
    <source>
        <dbReference type="ARBA" id="ARBA00022692"/>
    </source>
</evidence>
<evidence type="ECO:0000259" key="10">
    <source>
        <dbReference type="Pfam" id="PF07715"/>
    </source>
</evidence>
<evidence type="ECO:0000256" key="5">
    <source>
        <dbReference type="ARBA" id="ARBA00022729"/>
    </source>
</evidence>
<keyword evidence="4 8" id="KW-0812">Transmembrane</keyword>
<dbReference type="Pfam" id="PF13715">
    <property type="entry name" value="CarbopepD_reg_2"/>
    <property type="match status" value="1"/>
</dbReference>
<evidence type="ECO:0000256" key="6">
    <source>
        <dbReference type="ARBA" id="ARBA00023136"/>
    </source>
</evidence>
<dbReference type="NCBIfam" id="TIGR04056">
    <property type="entry name" value="OMP_RagA_SusC"/>
    <property type="match status" value="1"/>
</dbReference>
<dbReference type="InterPro" id="IPR023997">
    <property type="entry name" value="TonB-dep_OMP_SusC/RagA_CS"/>
</dbReference>
<comment type="subcellular location">
    <subcellularLocation>
        <location evidence="1 8">Cell outer membrane</location>
        <topology evidence="1 8">Multi-pass membrane protein</topology>
    </subcellularLocation>
</comment>
<dbReference type="NCBIfam" id="TIGR04057">
    <property type="entry name" value="SusC_RagA_signa"/>
    <property type="match status" value="1"/>
</dbReference>
<comment type="similarity">
    <text evidence="8">Belongs to the TonB-dependent receptor family.</text>
</comment>
<dbReference type="SUPFAM" id="SSF56935">
    <property type="entry name" value="Porins"/>
    <property type="match status" value="1"/>
</dbReference>
<evidence type="ECO:0000313" key="11">
    <source>
        <dbReference type="EMBL" id="MBD8002203.1"/>
    </source>
</evidence>
<name>A0ABR8VBQ1_9BACT</name>
<dbReference type="PANTHER" id="PTHR30069:SF29">
    <property type="entry name" value="HEMOGLOBIN AND HEMOGLOBIN-HAPTOGLOBIN-BINDING PROTEIN 1-RELATED"/>
    <property type="match status" value="1"/>
</dbReference>
<gene>
    <name evidence="11" type="ORF">H9626_08240</name>
</gene>
<feature type="domain" description="TonB-dependent receptor plug" evidence="10">
    <location>
        <begin position="141"/>
        <end position="246"/>
    </location>
</feature>
<dbReference type="InterPro" id="IPR023996">
    <property type="entry name" value="TonB-dep_OMP_SusC/RagA"/>
</dbReference>
<keyword evidence="12" id="KW-1185">Reference proteome</keyword>
<dbReference type="InterPro" id="IPR039426">
    <property type="entry name" value="TonB-dep_rcpt-like"/>
</dbReference>
<evidence type="ECO:0000256" key="3">
    <source>
        <dbReference type="ARBA" id="ARBA00022452"/>
    </source>
</evidence>
<dbReference type="InterPro" id="IPR036942">
    <property type="entry name" value="Beta-barrel_TonB_sf"/>
</dbReference>
<dbReference type="InterPro" id="IPR008969">
    <property type="entry name" value="CarboxyPept-like_regulatory"/>
</dbReference>
<comment type="caution">
    <text evidence="11">The sequence shown here is derived from an EMBL/GenBank/DDBJ whole genome shotgun (WGS) entry which is preliminary data.</text>
</comment>
<dbReference type="EMBL" id="JACSPQ010000006">
    <property type="protein sequence ID" value="MBD8002203.1"/>
    <property type="molecule type" value="Genomic_DNA"/>
</dbReference>
<dbReference type="Proteomes" id="UP000616346">
    <property type="component" value="Unassembled WGS sequence"/>
</dbReference>
<evidence type="ECO:0000256" key="9">
    <source>
        <dbReference type="SAM" id="SignalP"/>
    </source>
</evidence>
<dbReference type="SUPFAM" id="SSF49464">
    <property type="entry name" value="Carboxypeptidase regulatory domain-like"/>
    <property type="match status" value="1"/>
</dbReference>
<dbReference type="Gene3D" id="2.40.170.20">
    <property type="entry name" value="TonB-dependent receptor, beta-barrel domain"/>
    <property type="match status" value="1"/>
</dbReference>
<evidence type="ECO:0000256" key="1">
    <source>
        <dbReference type="ARBA" id="ARBA00004571"/>
    </source>
</evidence>
<protein>
    <submittedName>
        <fullName evidence="11">TonB-dependent receptor</fullName>
    </submittedName>
</protein>
<dbReference type="RefSeq" id="WP_191710250.1">
    <property type="nucleotide sequence ID" value="NZ_JACSPQ010000006.1"/>
</dbReference>
<keyword evidence="2 8" id="KW-0813">Transport</keyword>
<dbReference type="Gene3D" id="2.60.40.1120">
    <property type="entry name" value="Carboxypeptidase-like, regulatory domain"/>
    <property type="match status" value="1"/>
</dbReference>
<dbReference type="InterPro" id="IPR037066">
    <property type="entry name" value="Plug_dom_sf"/>
</dbReference>
<dbReference type="PROSITE" id="PS52016">
    <property type="entry name" value="TONB_DEPENDENT_REC_3"/>
    <property type="match status" value="1"/>
</dbReference>
<evidence type="ECO:0000256" key="7">
    <source>
        <dbReference type="ARBA" id="ARBA00023237"/>
    </source>
</evidence>
<proteinExistence type="inferred from homology"/>
<evidence type="ECO:0000313" key="12">
    <source>
        <dbReference type="Proteomes" id="UP000616346"/>
    </source>
</evidence>
<dbReference type="Pfam" id="PF07715">
    <property type="entry name" value="Plug"/>
    <property type="match status" value="1"/>
</dbReference>
<keyword evidence="3 8" id="KW-1134">Transmembrane beta strand</keyword>
<accession>A0ABR8VBQ1</accession>
<dbReference type="PANTHER" id="PTHR30069">
    <property type="entry name" value="TONB-DEPENDENT OUTER MEMBRANE RECEPTOR"/>
    <property type="match status" value="1"/>
</dbReference>
<keyword evidence="6 8" id="KW-0472">Membrane</keyword>
<dbReference type="Gene3D" id="2.170.130.10">
    <property type="entry name" value="TonB-dependent receptor, plug domain"/>
    <property type="match status" value="1"/>
</dbReference>
<reference evidence="11 12" key="1">
    <citation type="submission" date="2020-08" db="EMBL/GenBank/DDBJ databases">
        <title>A Genomic Blueprint of the Chicken Gut Microbiome.</title>
        <authorList>
            <person name="Gilroy R."/>
            <person name="Ravi A."/>
            <person name="Getino M."/>
            <person name="Pursley I."/>
            <person name="Horton D.L."/>
            <person name="Alikhan N.-F."/>
            <person name="Baker D."/>
            <person name="Gharbi K."/>
            <person name="Hall N."/>
            <person name="Watson M."/>
            <person name="Adriaenssens E.M."/>
            <person name="Foster-Nyarko E."/>
            <person name="Jarju S."/>
            <person name="Secka A."/>
            <person name="Antonio M."/>
            <person name="Oren A."/>
            <person name="Chaudhuri R."/>
            <person name="La Ragione R.M."/>
            <person name="Hildebrand F."/>
            <person name="Pallen M.J."/>
        </authorList>
    </citation>
    <scope>NUCLEOTIDE SEQUENCE [LARGE SCALE GENOMIC DNA]</scope>
    <source>
        <strain evidence="11 12">Sa1YUN3</strain>
    </source>
</reference>
<evidence type="ECO:0000256" key="2">
    <source>
        <dbReference type="ARBA" id="ARBA00022448"/>
    </source>
</evidence>
<keyword evidence="5 9" id="KW-0732">Signal</keyword>
<keyword evidence="11" id="KW-0675">Receptor</keyword>
<evidence type="ECO:0000256" key="8">
    <source>
        <dbReference type="PROSITE-ProRule" id="PRU01360"/>
    </source>
</evidence>
<feature type="signal peptide" evidence="9">
    <location>
        <begin position="1"/>
        <end position="32"/>
    </location>
</feature>
<feature type="chain" id="PRO_5047051493" evidence="9">
    <location>
        <begin position="33"/>
        <end position="1058"/>
    </location>
</feature>
<keyword evidence="7 8" id="KW-0998">Cell outer membrane</keyword>
<dbReference type="InterPro" id="IPR012910">
    <property type="entry name" value="Plug_dom"/>
</dbReference>